<dbReference type="Gene3D" id="3.30.420.100">
    <property type="match status" value="1"/>
</dbReference>
<dbReference type="GO" id="GO:0006412">
    <property type="term" value="P:translation"/>
    <property type="evidence" value="ECO:0007669"/>
    <property type="project" value="UniProtKB-UniRule"/>
</dbReference>
<evidence type="ECO:0000256" key="5">
    <source>
        <dbReference type="ARBA" id="ARBA00023274"/>
    </source>
</evidence>
<comment type="caution">
    <text evidence="8">The sequence shown here is derived from an EMBL/GenBank/DDBJ whole genome shotgun (WGS) entry which is preliminary data.</text>
</comment>
<dbReference type="SUPFAM" id="SSF53137">
    <property type="entry name" value="Translational machinery components"/>
    <property type="match status" value="1"/>
</dbReference>
<comment type="function">
    <text evidence="7">This is one of the proteins that bind and probably mediate the attachment of the 5S RNA into the large ribosomal subunit, where it forms part of the central protuberance.</text>
</comment>
<evidence type="ECO:0000256" key="7">
    <source>
        <dbReference type="HAMAP-Rule" id="MF_01337"/>
    </source>
</evidence>
<evidence type="ECO:0000256" key="2">
    <source>
        <dbReference type="ARBA" id="ARBA00022730"/>
    </source>
</evidence>
<dbReference type="CDD" id="cd00432">
    <property type="entry name" value="Ribosomal_L18_L5e"/>
    <property type="match status" value="1"/>
</dbReference>
<evidence type="ECO:0000256" key="3">
    <source>
        <dbReference type="ARBA" id="ARBA00022884"/>
    </source>
</evidence>
<dbReference type="EMBL" id="MFLI01000017">
    <property type="protein sequence ID" value="OGG61752.1"/>
    <property type="molecule type" value="Genomic_DNA"/>
</dbReference>
<dbReference type="InterPro" id="IPR057268">
    <property type="entry name" value="Ribosomal_L18"/>
</dbReference>
<dbReference type="GO" id="GO:0003735">
    <property type="term" value="F:structural constituent of ribosome"/>
    <property type="evidence" value="ECO:0007669"/>
    <property type="project" value="InterPro"/>
</dbReference>
<dbReference type="PANTHER" id="PTHR12899">
    <property type="entry name" value="39S RIBOSOMAL PROTEIN L18, MITOCHONDRIAL"/>
    <property type="match status" value="1"/>
</dbReference>
<gene>
    <name evidence="7" type="primary">rplR</name>
    <name evidence="8" type="ORF">A3C19_00670</name>
</gene>
<proteinExistence type="inferred from homology"/>
<evidence type="ECO:0000313" key="8">
    <source>
        <dbReference type="EMBL" id="OGG61752.1"/>
    </source>
</evidence>
<evidence type="ECO:0000256" key="6">
    <source>
        <dbReference type="ARBA" id="ARBA00035197"/>
    </source>
</evidence>
<dbReference type="GO" id="GO:0008097">
    <property type="term" value="F:5S rRNA binding"/>
    <property type="evidence" value="ECO:0007669"/>
    <property type="project" value="TreeGrafter"/>
</dbReference>
<comment type="subunit">
    <text evidence="7">Part of the 50S ribosomal subunit; part of the 5S rRNA/L5/L18/L25 subcomplex. Contacts the 5S and 23S rRNAs.</text>
</comment>
<keyword evidence="5 7" id="KW-0687">Ribonucleoprotein</keyword>
<dbReference type="NCBIfam" id="TIGR00060">
    <property type="entry name" value="L18_bact"/>
    <property type="match status" value="1"/>
</dbReference>
<dbReference type="InterPro" id="IPR004389">
    <property type="entry name" value="Ribosomal_uL18_bac-type"/>
</dbReference>
<dbReference type="Pfam" id="PF00861">
    <property type="entry name" value="Ribosomal_L18p"/>
    <property type="match status" value="1"/>
</dbReference>
<keyword evidence="2 7" id="KW-0699">rRNA-binding</keyword>
<keyword evidence="4 7" id="KW-0689">Ribosomal protein</keyword>
<dbReference type="STRING" id="1798495.A3C19_00670"/>
<dbReference type="GO" id="GO:0022625">
    <property type="term" value="C:cytosolic large ribosomal subunit"/>
    <property type="evidence" value="ECO:0007669"/>
    <property type="project" value="TreeGrafter"/>
</dbReference>
<protein>
    <recommendedName>
        <fullName evidence="6 7">Large ribosomal subunit protein uL18</fullName>
    </recommendedName>
</protein>
<organism evidence="8 9">
    <name type="scientific">Candidatus Kaiserbacteria bacterium RIFCSPHIGHO2_02_FULL_54_22</name>
    <dbReference type="NCBI Taxonomy" id="1798495"/>
    <lineage>
        <taxon>Bacteria</taxon>
        <taxon>Candidatus Kaiseribacteriota</taxon>
    </lineage>
</organism>
<dbReference type="InterPro" id="IPR005484">
    <property type="entry name" value="Ribosomal_uL18_bac/plant/anim"/>
</dbReference>
<dbReference type="PANTHER" id="PTHR12899:SF3">
    <property type="entry name" value="LARGE RIBOSOMAL SUBUNIT PROTEIN UL18M"/>
    <property type="match status" value="1"/>
</dbReference>
<evidence type="ECO:0000313" key="9">
    <source>
        <dbReference type="Proteomes" id="UP000178532"/>
    </source>
</evidence>
<evidence type="ECO:0000256" key="4">
    <source>
        <dbReference type="ARBA" id="ARBA00022980"/>
    </source>
</evidence>
<name>A0A1F6DL70_9BACT</name>
<keyword evidence="3 7" id="KW-0694">RNA-binding</keyword>
<dbReference type="HAMAP" id="MF_01337_B">
    <property type="entry name" value="Ribosomal_uL18_B"/>
    <property type="match status" value="1"/>
</dbReference>
<dbReference type="Proteomes" id="UP000178532">
    <property type="component" value="Unassembled WGS sequence"/>
</dbReference>
<reference evidence="8 9" key="1">
    <citation type="journal article" date="2016" name="Nat. Commun.">
        <title>Thousands of microbial genomes shed light on interconnected biogeochemical processes in an aquifer system.</title>
        <authorList>
            <person name="Anantharaman K."/>
            <person name="Brown C.T."/>
            <person name="Hug L.A."/>
            <person name="Sharon I."/>
            <person name="Castelle C.J."/>
            <person name="Probst A.J."/>
            <person name="Thomas B.C."/>
            <person name="Singh A."/>
            <person name="Wilkins M.J."/>
            <person name="Karaoz U."/>
            <person name="Brodie E.L."/>
            <person name="Williams K.H."/>
            <person name="Hubbard S.S."/>
            <person name="Banfield J.F."/>
        </authorList>
    </citation>
    <scope>NUCLEOTIDE SEQUENCE [LARGE SCALE GENOMIC DNA]</scope>
</reference>
<accession>A0A1F6DL70</accession>
<evidence type="ECO:0000256" key="1">
    <source>
        <dbReference type="ARBA" id="ARBA00007116"/>
    </source>
</evidence>
<comment type="similarity">
    <text evidence="1 7">Belongs to the universal ribosomal protein uL18 family.</text>
</comment>
<dbReference type="AlphaFoldDB" id="A0A1F6DL70"/>
<sequence length="116" mass="12303">MNHKPKSNRELRKRRHARVRATIKGTAVRPRLAVFRSNRFISAQLIDDTVGATLAAVHGRSFKGSQSVQAVAVGSAIAKEAKAAGVASAVFDRGGYRYGGQVKALADAAREGGLAF</sequence>